<dbReference type="PANTHER" id="PTHR47723:SF19">
    <property type="entry name" value="POLYNUCLEOTIDYL TRANSFERASE, RIBONUCLEASE H-LIKE SUPERFAMILY PROTEIN"/>
    <property type="match status" value="1"/>
</dbReference>
<protein>
    <recommendedName>
        <fullName evidence="3">RNase H type-1 domain-containing protein</fullName>
    </recommendedName>
</protein>
<proteinExistence type="predicted"/>
<organism evidence="1 2">
    <name type="scientific">Hibiscus sabdariffa</name>
    <name type="common">roselle</name>
    <dbReference type="NCBI Taxonomy" id="183260"/>
    <lineage>
        <taxon>Eukaryota</taxon>
        <taxon>Viridiplantae</taxon>
        <taxon>Streptophyta</taxon>
        <taxon>Embryophyta</taxon>
        <taxon>Tracheophyta</taxon>
        <taxon>Spermatophyta</taxon>
        <taxon>Magnoliopsida</taxon>
        <taxon>eudicotyledons</taxon>
        <taxon>Gunneridae</taxon>
        <taxon>Pentapetalae</taxon>
        <taxon>rosids</taxon>
        <taxon>malvids</taxon>
        <taxon>Malvales</taxon>
        <taxon>Malvaceae</taxon>
        <taxon>Malvoideae</taxon>
        <taxon>Hibiscus</taxon>
    </lineage>
</organism>
<evidence type="ECO:0008006" key="3">
    <source>
        <dbReference type="Google" id="ProtNLM"/>
    </source>
</evidence>
<dbReference type="PANTHER" id="PTHR47723">
    <property type="entry name" value="OS05G0353850 PROTEIN"/>
    <property type="match status" value="1"/>
</dbReference>
<comment type="caution">
    <text evidence="1">The sequence shown here is derived from an EMBL/GenBank/DDBJ whole genome shotgun (WGS) entry which is preliminary data.</text>
</comment>
<dbReference type="Proteomes" id="UP001396334">
    <property type="component" value="Unassembled WGS sequence"/>
</dbReference>
<evidence type="ECO:0000313" key="2">
    <source>
        <dbReference type="Proteomes" id="UP001396334"/>
    </source>
</evidence>
<sequence length="79" mass="8339">MAASSSTQGLPGAVDRPLTVRLGSWILPPTGWFKLNCDGSRLPNSGVATCGGVVRNDLGDWIIGYSKMLCECSVIEAKL</sequence>
<dbReference type="EMBL" id="JBBPBN010000005">
    <property type="protein sequence ID" value="KAK9037561.1"/>
    <property type="molecule type" value="Genomic_DNA"/>
</dbReference>
<dbReference type="InterPro" id="IPR053151">
    <property type="entry name" value="RNase_H-like"/>
</dbReference>
<evidence type="ECO:0000313" key="1">
    <source>
        <dbReference type="EMBL" id="KAK9037561.1"/>
    </source>
</evidence>
<keyword evidence="2" id="KW-1185">Reference proteome</keyword>
<gene>
    <name evidence="1" type="ORF">V6N11_022467</name>
</gene>
<reference evidence="1 2" key="1">
    <citation type="journal article" date="2024" name="G3 (Bethesda)">
        <title>Genome assembly of Hibiscus sabdariffa L. provides insights into metabolisms of medicinal natural products.</title>
        <authorList>
            <person name="Kim T."/>
        </authorList>
    </citation>
    <scope>NUCLEOTIDE SEQUENCE [LARGE SCALE GENOMIC DNA]</scope>
    <source>
        <strain evidence="1">TK-2024</strain>
        <tissue evidence="1">Old leaves</tissue>
    </source>
</reference>
<name>A0ABR2TJ90_9ROSI</name>
<accession>A0ABR2TJ90</accession>